<dbReference type="InterPro" id="IPR024078">
    <property type="entry name" value="LmbE-like_dom_sf"/>
</dbReference>
<dbReference type="Proteomes" id="UP000032633">
    <property type="component" value="Chromosome"/>
</dbReference>
<dbReference type="PANTHER" id="PTHR12993">
    <property type="entry name" value="N-ACETYLGLUCOSAMINYL-PHOSPHATIDYLINOSITOL DE-N-ACETYLASE-RELATED"/>
    <property type="match status" value="1"/>
</dbReference>
<dbReference type="STRING" id="1126833.VN24_24160"/>
<evidence type="ECO:0000313" key="2">
    <source>
        <dbReference type="Proteomes" id="UP000032633"/>
    </source>
</evidence>
<reference evidence="2" key="2">
    <citation type="submission" date="2015-03" db="EMBL/GenBank/DDBJ databases">
        <title>Genome sequence of Paenibacillus beijingensis strain DSM 24997T.</title>
        <authorList>
            <person name="Kwak Y."/>
            <person name="Shin J.-H."/>
        </authorList>
    </citation>
    <scope>NUCLEOTIDE SEQUENCE [LARGE SCALE GENOMIC DNA]</scope>
    <source>
        <strain evidence="2">DSM 24997</strain>
    </source>
</reference>
<dbReference type="Pfam" id="PF02585">
    <property type="entry name" value="PIG-L"/>
    <property type="match status" value="1"/>
</dbReference>
<dbReference type="PATRIC" id="fig|1126833.4.peg.5315"/>
<dbReference type="KEGG" id="pbj:VN24_24160"/>
<dbReference type="Gene3D" id="3.40.50.10320">
    <property type="entry name" value="LmbE-like"/>
    <property type="match status" value="1"/>
</dbReference>
<evidence type="ECO:0000313" key="1">
    <source>
        <dbReference type="EMBL" id="AJY77077.1"/>
    </source>
</evidence>
<accession>A0A0D5NPZ9</accession>
<name>A0A0D5NPZ9_9BACL</name>
<dbReference type="PANTHER" id="PTHR12993:SF11">
    <property type="entry name" value="N-ACETYLGLUCOSAMINYL-PHOSPHATIDYLINOSITOL DE-N-ACETYLASE"/>
    <property type="match status" value="1"/>
</dbReference>
<gene>
    <name evidence="1" type="ORF">VN24_24160</name>
</gene>
<sequence>MDHSVAFIYAHPDDESFLSAGLIRELADEHVNPVLLLATKGDAGNKNGYVSHLSHDQLASVREKEMEHAAEILGISVIEHLGFPDGKLTQVDENLFVGAIVNFINKYQPKVIFTFPEDGCNFHPDHMTISKMTTTAVLSGKCPTVQKLYYCMSNTLAADGHHPTITIDVEKHWPMKVRALQAHESQILAIKRFFGDLQSFPENRRYESFVLKWNKGLLWTSIEEKTIFDDLTR</sequence>
<dbReference type="AlphaFoldDB" id="A0A0D5NPZ9"/>
<dbReference type="EMBL" id="CP011058">
    <property type="protein sequence ID" value="AJY77077.1"/>
    <property type="molecule type" value="Genomic_DNA"/>
</dbReference>
<dbReference type="HOGENOM" id="CLU_049311_4_1_9"/>
<dbReference type="InterPro" id="IPR003737">
    <property type="entry name" value="GlcNAc_PI_deacetylase-related"/>
</dbReference>
<keyword evidence="2" id="KW-1185">Reference proteome</keyword>
<dbReference type="GO" id="GO:0016811">
    <property type="term" value="F:hydrolase activity, acting on carbon-nitrogen (but not peptide) bonds, in linear amides"/>
    <property type="evidence" value="ECO:0007669"/>
    <property type="project" value="TreeGrafter"/>
</dbReference>
<dbReference type="OrthoDB" id="9790023at2"/>
<reference evidence="1 2" key="1">
    <citation type="journal article" date="2015" name="J. Biotechnol.">
        <title>Complete genome sequence of Paenibacillus beijingensis 7188(T) (=DSM 24997(T)), a novel rhizobacterium from jujube garden soil.</title>
        <authorList>
            <person name="Kwak Y."/>
            <person name="Shin J.H."/>
        </authorList>
    </citation>
    <scope>NUCLEOTIDE SEQUENCE [LARGE SCALE GENOMIC DNA]</scope>
    <source>
        <strain evidence="1 2">DSM 24997</strain>
    </source>
</reference>
<protein>
    <submittedName>
        <fullName evidence="1">GlcNAc-PI de-N-acetylase</fullName>
    </submittedName>
</protein>
<proteinExistence type="predicted"/>
<dbReference type="RefSeq" id="WP_045672502.1">
    <property type="nucleotide sequence ID" value="NZ_CP011058.1"/>
</dbReference>
<dbReference type="SUPFAM" id="SSF102588">
    <property type="entry name" value="LmbE-like"/>
    <property type="match status" value="1"/>
</dbReference>
<organism evidence="1 2">
    <name type="scientific">Paenibacillus beijingensis</name>
    <dbReference type="NCBI Taxonomy" id="1126833"/>
    <lineage>
        <taxon>Bacteria</taxon>
        <taxon>Bacillati</taxon>
        <taxon>Bacillota</taxon>
        <taxon>Bacilli</taxon>
        <taxon>Bacillales</taxon>
        <taxon>Paenibacillaceae</taxon>
        <taxon>Paenibacillus</taxon>
    </lineage>
</organism>